<evidence type="ECO:0000256" key="1">
    <source>
        <dbReference type="SAM" id="Coils"/>
    </source>
</evidence>
<accession>A0A8J7VXY1</accession>
<dbReference type="InterPro" id="IPR058729">
    <property type="entry name" value="Beta-barrel_RND-rel"/>
</dbReference>
<comment type="caution">
    <text evidence="4">The sequence shown here is derived from an EMBL/GenBank/DDBJ whole genome shotgun (WGS) entry which is preliminary data.</text>
</comment>
<reference evidence="4" key="1">
    <citation type="submission" date="2021-04" db="EMBL/GenBank/DDBJ databases">
        <title>Sinoanaerobacter chloroacetimidivorans sp. nov., an obligate anaerobic bacterium isolated from anaerobic sludge.</title>
        <authorList>
            <person name="Bao Y."/>
        </authorList>
    </citation>
    <scope>NUCLEOTIDE SEQUENCE</scope>
    <source>
        <strain evidence="4">BAD-6</strain>
    </source>
</reference>
<evidence type="ECO:0000259" key="3">
    <source>
        <dbReference type="Pfam" id="PF26018"/>
    </source>
</evidence>
<proteinExistence type="predicted"/>
<feature type="coiled-coil region" evidence="1">
    <location>
        <begin position="121"/>
        <end position="167"/>
    </location>
</feature>
<evidence type="ECO:0000313" key="5">
    <source>
        <dbReference type="Proteomes" id="UP000675664"/>
    </source>
</evidence>
<evidence type="ECO:0000259" key="2">
    <source>
        <dbReference type="Pfam" id="PF26011"/>
    </source>
</evidence>
<dbReference type="EMBL" id="JAGSND010000001">
    <property type="protein sequence ID" value="MBR0596794.1"/>
    <property type="molecule type" value="Genomic_DNA"/>
</dbReference>
<gene>
    <name evidence="4" type="ORF">KCX82_02790</name>
</gene>
<dbReference type="AlphaFoldDB" id="A0A8J7VXY1"/>
<evidence type="ECO:0008006" key="6">
    <source>
        <dbReference type="Google" id="ProtNLM"/>
    </source>
</evidence>
<reference evidence="4" key="2">
    <citation type="submission" date="2021-04" db="EMBL/GenBank/DDBJ databases">
        <authorList>
            <person name="Liu J."/>
        </authorList>
    </citation>
    <scope>NUCLEOTIDE SEQUENCE</scope>
    <source>
        <strain evidence="4">BAD-6</strain>
    </source>
</reference>
<keyword evidence="1" id="KW-0175">Coiled coil</keyword>
<evidence type="ECO:0000313" key="4">
    <source>
        <dbReference type="EMBL" id="MBR0596794.1"/>
    </source>
</evidence>
<dbReference type="RefSeq" id="WP_227016912.1">
    <property type="nucleotide sequence ID" value="NZ_JAGSND010000001.1"/>
</dbReference>
<dbReference type="InterPro" id="IPR058709">
    <property type="entry name" value="BSH_RND-rel"/>
</dbReference>
<feature type="domain" description="RND related beta-barrel" evidence="2">
    <location>
        <begin position="254"/>
        <end position="323"/>
    </location>
</feature>
<dbReference type="Pfam" id="PF26018">
    <property type="entry name" value="BSH_RND_rel"/>
    <property type="match status" value="1"/>
</dbReference>
<dbReference type="Proteomes" id="UP000675664">
    <property type="component" value="Unassembled WGS sequence"/>
</dbReference>
<protein>
    <recommendedName>
        <fullName evidence="6">Membrane fusion protein</fullName>
    </recommendedName>
</protein>
<organism evidence="4 5">
    <name type="scientific">Sinanaerobacter chloroacetimidivorans</name>
    <dbReference type="NCBI Taxonomy" id="2818044"/>
    <lineage>
        <taxon>Bacteria</taxon>
        <taxon>Bacillati</taxon>
        <taxon>Bacillota</taxon>
        <taxon>Clostridia</taxon>
        <taxon>Peptostreptococcales</taxon>
        <taxon>Anaerovoracaceae</taxon>
        <taxon>Sinanaerobacter</taxon>
    </lineage>
</organism>
<sequence>MRKRKRRIITVFFAALIVLFIIIYAFPNVTGALKKTVIIEYGGIQVTDHITAYFVRDESVYFANKSGSINYYVEEGEQVRKGVKILDITLGDPENEESSYSRITERIDRFNGGESIFSDDIKKMKSQLVKLKEQKEQALAEGETQKAEKLDKQIDRLTQKKEYIEANDAAAREEIVKQNTASSEKGIIPEQYISQSNGVISYYIDGYESEFTPANMALLSEDKVENLKIDVQNLARKTTLSREPLYKVVDNNQWFVVFWVAPENIVKYEKGKIAYLNLPLGQVEGKIYDIIDDDGQWLVILSFNRYYEEFARIRKIDAEVITSDYKGLTIKNESITTKDGQPGVYVKDKSGEYVFKPVKIITSDGEWSLVEVSYFYTDNGATKVETVNIYDEILKKPK</sequence>
<name>A0A8J7VXY1_9FIRM</name>
<feature type="domain" description="RND related barrel-sandwich hybrid" evidence="3">
    <location>
        <begin position="58"/>
        <end position="250"/>
    </location>
</feature>
<dbReference type="Pfam" id="PF26011">
    <property type="entry name" value="Beta-barrel_RND_rel"/>
    <property type="match status" value="1"/>
</dbReference>
<keyword evidence="5" id="KW-1185">Reference proteome</keyword>